<dbReference type="SUPFAM" id="SSF81383">
    <property type="entry name" value="F-box domain"/>
    <property type="match status" value="1"/>
</dbReference>
<dbReference type="AlphaFoldDB" id="A0A8S3ICU5"/>
<sequence>TNLNAVLPYHDLQTLSRSFKDNLANRLLCKLLEESGQRSSATLIGLPNEIKLRLAKYLPIKSLLALQSTCRDIHNTLNDNLLWHDLCIRDFEKAALVSIPHTSESLPQDKNWYKLYRIMYAQ</sequence>
<comment type="caution">
    <text evidence="2">The sequence shown here is derived from an EMBL/GenBank/DDBJ whole genome shotgun (WGS) entry which is preliminary data.</text>
</comment>
<accession>A0A8S3ICU5</accession>
<dbReference type="InterPro" id="IPR036047">
    <property type="entry name" value="F-box-like_dom_sf"/>
</dbReference>
<dbReference type="PANTHER" id="PTHR15537">
    <property type="entry name" value="F-BOX ONLY PROTEIN 7"/>
    <property type="match status" value="1"/>
</dbReference>
<dbReference type="Proteomes" id="UP000676336">
    <property type="component" value="Unassembled WGS sequence"/>
</dbReference>
<dbReference type="InterPro" id="IPR047118">
    <property type="entry name" value="Fbxo7"/>
</dbReference>
<dbReference type="EMBL" id="CAJOBI010327672">
    <property type="protein sequence ID" value="CAF5194163.1"/>
    <property type="molecule type" value="Genomic_DNA"/>
</dbReference>
<dbReference type="PANTHER" id="PTHR15537:SF2">
    <property type="entry name" value="F-BOX ONLY PROTEIN 7"/>
    <property type="match status" value="1"/>
</dbReference>
<dbReference type="SMART" id="SM00256">
    <property type="entry name" value="FBOX"/>
    <property type="match status" value="1"/>
</dbReference>
<reference evidence="2" key="1">
    <citation type="submission" date="2021-02" db="EMBL/GenBank/DDBJ databases">
        <authorList>
            <person name="Nowell W R."/>
        </authorList>
    </citation>
    <scope>NUCLEOTIDE SEQUENCE</scope>
</reference>
<dbReference type="GO" id="GO:0019901">
    <property type="term" value="F:protein kinase binding"/>
    <property type="evidence" value="ECO:0007669"/>
    <property type="project" value="InterPro"/>
</dbReference>
<proteinExistence type="predicted"/>
<dbReference type="GO" id="GO:1903599">
    <property type="term" value="P:positive regulation of autophagy of mitochondrion"/>
    <property type="evidence" value="ECO:0007669"/>
    <property type="project" value="TreeGrafter"/>
</dbReference>
<name>A0A8S3ICU5_9BILA</name>
<dbReference type="InterPro" id="IPR001810">
    <property type="entry name" value="F-box_dom"/>
</dbReference>
<dbReference type="Gene3D" id="1.20.1280.50">
    <property type="match status" value="1"/>
</dbReference>
<protein>
    <recommendedName>
        <fullName evidence="1">F-box domain-containing protein</fullName>
    </recommendedName>
</protein>
<feature type="non-terminal residue" evidence="2">
    <location>
        <position position="1"/>
    </location>
</feature>
<feature type="non-terminal residue" evidence="2">
    <location>
        <position position="122"/>
    </location>
</feature>
<evidence type="ECO:0000313" key="2">
    <source>
        <dbReference type="EMBL" id="CAF5194163.1"/>
    </source>
</evidence>
<evidence type="ECO:0000259" key="1">
    <source>
        <dbReference type="PROSITE" id="PS50181"/>
    </source>
</evidence>
<gene>
    <name evidence="2" type="ORF">SMN809_LOCUS73333</name>
</gene>
<evidence type="ECO:0000313" key="3">
    <source>
        <dbReference type="Proteomes" id="UP000676336"/>
    </source>
</evidence>
<organism evidence="2 3">
    <name type="scientific">Rotaria magnacalcarata</name>
    <dbReference type="NCBI Taxonomy" id="392030"/>
    <lineage>
        <taxon>Eukaryota</taxon>
        <taxon>Metazoa</taxon>
        <taxon>Spiralia</taxon>
        <taxon>Gnathifera</taxon>
        <taxon>Rotifera</taxon>
        <taxon>Eurotatoria</taxon>
        <taxon>Bdelloidea</taxon>
        <taxon>Philodinida</taxon>
        <taxon>Philodinidae</taxon>
        <taxon>Rotaria</taxon>
    </lineage>
</organism>
<dbReference type="Pfam" id="PF12937">
    <property type="entry name" value="F-box-like"/>
    <property type="match status" value="1"/>
</dbReference>
<dbReference type="PROSITE" id="PS50181">
    <property type="entry name" value="FBOX"/>
    <property type="match status" value="1"/>
</dbReference>
<feature type="domain" description="F-box" evidence="1">
    <location>
        <begin position="40"/>
        <end position="86"/>
    </location>
</feature>